<organism evidence="2 3">
    <name type="scientific">Candidatus Methanofastidiosum methylothiophilum</name>
    <dbReference type="NCBI Taxonomy" id="1705564"/>
    <lineage>
        <taxon>Archaea</taxon>
        <taxon>Methanobacteriati</taxon>
        <taxon>Methanobacteriota</taxon>
        <taxon>Stenosarchaea group</taxon>
        <taxon>Candidatus Methanofastidiosia</taxon>
        <taxon>Candidatus Methanofastidiosales</taxon>
        <taxon>Candidatus Methanofastidiosaceae</taxon>
        <taxon>Candidatus Methanofastidiosum</taxon>
    </lineage>
</organism>
<gene>
    <name evidence="2" type="ORF">AMQ22_01080</name>
</gene>
<reference evidence="2 3" key="1">
    <citation type="journal article" date="2016" name="ISME J.">
        <title>Chasing the elusive Euryarchaeota class WSA2: genomes reveal a uniquely fastidious methyl-reducing methanogen.</title>
        <authorList>
            <person name="Nobu M.K."/>
            <person name="Narihiro T."/>
            <person name="Kuroda K."/>
            <person name="Mei R."/>
            <person name="Liu W.T."/>
        </authorList>
    </citation>
    <scope>NUCLEOTIDE SEQUENCE [LARGE SCALE GENOMIC DNA]</scope>
    <source>
        <strain evidence="2">U1lsi0528_Bin055</strain>
    </source>
</reference>
<accession>A0A150J497</accession>
<evidence type="ECO:0000256" key="1">
    <source>
        <dbReference type="SAM" id="Phobius"/>
    </source>
</evidence>
<proteinExistence type="predicted"/>
<feature type="transmembrane region" description="Helical" evidence="1">
    <location>
        <begin position="38"/>
        <end position="56"/>
    </location>
</feature>
<name>A0A150J497_9EURY</name>
<keyword evidence="1" id="KW-0472">Membrane</keyword>
<keyword evidence="1" id="KW-0812">Transmembrane</keyword>
<dbReference type="EMBL" id="LNGC01000040">
    <property type="protein sequence ID" value="KYC51945.1"/>
    <property type="molecule type" value="Genomic_DNA"/>
</dbReference>
<evidence type="ECO:0000313" key="2">
    <source>
        <dbReference type="EMBL" id="KYC51945.1"/>
    </source>
</evidence>
<sequence>MNDDDVKITLNTRFKNIDNVYDKITQPILTQNYGVTNYSWLIAIAIAFGILLFMGGEEEC</sequence>
<dbReference type="AlphaFoldDB" id="A0A150J497"/>
<keyword evidence="1" id="KW-1133">Transmembrane helix</keyword>
<comment type="caution">
    <text evidence="2">The sequence shown here is derived from an EMBL/GenBank/DDBJ whole genome shotgun (WGS) entry which is preliminary data.</text>
</comment>
<evidence type="ECO:0000313" key="3">
    <source>
        <dbReference type="Proteomes" id="UP000075398"/>
    </source>
</evidence>
<protein>
    <submittedName>
        <fullName evidence="2">Uncharacterized protein</fullName>
    </submittedName>
</protein>
<dbReference type="Proteomes" id="UP000075398">
    <property type="component" value="Unassembled WGS sequence"/>
</dbReference>